<sequence length="320" mass="32777">MITRAESATVPSIIAASALDLIGRTPLIALDRVHPGPGRLLAKAEFMQPGGSVKDRAARAILRAARADGRLAPAAPVVEMSSGNMGAGLAVACATLGHPLVVTLSAGNSPQRARMLEALGAEVVLVKQVDGVPGQVTGADVAAAAEAARHAARQRGGFYVDQFHAPEGVAIHRDTTGPEIWAQCGGRIEAWVASVGTGATFLGVAAALRARNPHVLCAAVEPEGCRPLAGEPVAKPRHVLQGTGYGSVPPHWDPGLMDLALAVSDDEAAHWRRLLATREGLHVGYSAAANVCAAASLLASGRLPADAIAVTVLCDTGLKY</sequence>
<keyword evidence="5" id="KW-1185">Reference proteome</keyword>
<accession>A0ABV1R8N3</accession>
<dbReference type="GO" id="GO:0016740">
    <property type="term" value="F:transferase activity"/>
    <property type="evidence" value="ECO:0007669"/>
    <property type="project" value="UniProtKB-KW"/>
</dbReference>
<dbReference type="Pfam" id="PF00291">
    <property type="entry name" value="PALP"/>
    <property type="match status" value="1"/>
</dbReference>
<dbReference type="InterPro" id="IPR050214">
    <property type="entry name" value="Cys_Synth/Cystath_Beta-Synth"/>
</dbReference>
<comment type="cofactor">
    <cofactor evidence="1">
        <name>pyridoxal 5'-phosphate</name>
        <dbReference type="ChEBI" id="CHEBI:597326"/>
    </cofactor>
</comment>
<evidence type="ECO:0000313" key="5">
    <source>
        <dbReference type="Proteomes" id="UP001432995"/>
    </source>
</evidence>
<dbReference type="InterPro" id="IPR036052">
    <property type="entry name" value="TrpB-like_PALP_sf"/>
</dbReference>
<name>A0ABV1R8N3_9HYPH</name>
<comment type="caution">
    <text evidence="4">The sequence shown here is derived from an EMBL/GenBank/DDBJ whole genome shotgun (WGS) entry which is preliminary data.</text>
</comment>
<dbReference type="Gene3D" id="3.40.50.1100">
    <property type="match status" value="2"/>
</dbReference>
<dbReference type="PANTHER" id="PTHR10314">
    <property type="entry name" value="CYSTATHIONINE BETA-SYNTHASE"/>
    <property type="match status" value="1"/>
</dbReference>
<evidence type="ECO:0000313" key="4">
    <source>
        <dbReference type="EMBL" id="MER2291175.1"/>
    </source>
</evidence>
<keyword evidence="2" id="KW-0663">Pyridoxal phosphate</keyword>
<evidence type="ECO:0000256" key="1">
    <source>
        <dbReference type="ARBA" id="ARBA00001933"/>
    </source>
</evidence>
<dbReference type="RefSeq" id="WP_350380523.1">
    <property type="nucleotide sequence ID" value="NZ_JBELQG010000038.1"/>
</dbReference>
<dbReference type="SUPFAM" id="SSF53686">
    <property type="entry name" value="Tryptophan synthase beta subunit-like PLP-dependent enzymes"/>
    <property type="match status" value="1"/>
</dbReference>
<evidence type="ECO:0000259" key="3">
    <source>
        <dbReference type="Pfam" id="PF00291"/>
    </source>
</evidence>
<dbReference type="EC" id="2.5.1.-" evidence="4"/>
<keyword evidence="4" id="KW-0808">Transferase</keyword>
<dbReference type="InterPro" id="IPR001926">
    <property type="entry name" value="TrpB-like_PALP"/>
</dbReference>
<reference evidence="4" key="1">
    <citation type="submission" date="2024-06" db="EMBL/GenBank/DDBJ databases">
        <authorList>
            <person name="Campbell A.G."/>
        </authorList>
    </citation>
    <scope>NUCLEOTIDE SEQUENCE</scope>
    <source>
        <strain evidence="4">EM17</strain>
    </source>
</reference>
<dbReference type="InterPro" id="IPR001216">
    <property type="entry name" value="P-phosphate_BS"/>
</dbReference>
<feature type="domain" description="Tryptophan synthase beta chain-like PALP" evidence="3">
    <location>
        <begin position="20"/>
        <end position="315"/>
    </location>
</feature>
<gene>
    <name evidence="4" type="ORF">ABS770_23265</name>
</gene>
<protein>
    <submittedName>
        <fullName evidence="4">Cysteine synthase family protein</fullName>
        <ecNumber evidence="4">2.5.1.-</ecNumber>
    </submittedName>
</protein>
<evidence type="ECO:0000256" key="2">
    <source>
        <dbReference type="ARBA" id="ARBA00022898"/>
    </source>
</evidence>
<dbReference type="EMBL" id="JBELQD010000039">
    <property type="protein sequence ID" value="MER2291175.1"/>
    <property type="molecule type" value="Genomic_DNA"/>
</dbReference>
<dbReference type="CDD" id="cd01561">
    <property type="entry name" value="CBS_like"/>
    <property type="match status" value="1"/>
</dbReference>
<proteinExistence type="predicted"/>
<dbReference type="PROSITE" id="PS00901">
    <property type="entry name" value="CYS_SYNTHASE"/>
    <property type="match status" value="1"/>
</dbReference>
<organism evidence="4 5">
    <name type="scientific">Methylobacterium brachiatum</name>
    <dbReference type="NCBI Taxonomy" id="269660"/>
    <lineage>
        <taxon>Bacteria</taxon>
        <taxon>Pseudomonadati</taxon>
        <taxon>Pseudomonadota</taxon>
        <taxon>Alphaproteobacteria</taxon>
        <taxon>Hyphomicrobiales</taxon>
        <taxon>Methylobacteriaceae</taxon>
        <taxon>Methylobacterium</taxon>
    </lineage>
</organism>
<dbReference type="Proteomes" id="UP001432995">
    <property type="component" value="Unassembled WGS sequence"/>
</dbReference>